<evidence type="ECO:0000313" key="2">
    <source>
        <dbReference type="Proteomes" id="UP000825935"/>
    </source>
</evidence>
<name>A0A8T2QJN3_CERRI</name>
<dbReference type="EMBL" id="CM035439">
    <property type="protein sequence ID" value="KAH7283824.1"/>
    <property type="molecule type" value="Genomic_DNA"/>
</dbReference>
<accession>A0A8T2QJN3</accession>
<comment type="caution">
    <text evidence="1">The sequence shown here is derived from an EMBL/GenBank/DDBJ whole genome shotgun (WGS) entry which is preliminary data.</text>
</comment>
<evidence type="ECO:0000313" key="1">
    <source>
        <dbReference type="EMBL" id="KAH7283824.1"/>
    </source>
</evidence>
<dbReference type="Proteomes" id="UP000825935">
    <property type="component" value="Chromosome 34"/>
</dbReference>
<gene>
    <name evidence="1" type="ORF">KP509_34G025400</name>
</gene>
<dbReference type="AlphaFoldDB" id="A0A8T2QJN3"/>
<reference evidence="1" key="1">
    <citation type="submission" date="2021-08" db="EMBL/GenBank/DDBJ databases">
        <title>WGS assembly of Ceratopteris richardii.</title>
        <authorList>
            <person name="Marchant D.B."/>
            <person name="Chen G."/>
            <person name="Jenkins J."/>
            <person name="Shu S."/>
            <person name="Leebens-Mack J."/>
            <person name="Grimwood J."/>
            <person name="Schmutz J."/>
            <person name="Soltis P."/>
            <person name="Soltis D."/>
            <person name="Chen Z.-H."/>
        </authorList>
    </citation>
    <scope>NUCLEOTIDE SEQUENCE</scope>
    <source>
        <strain evidence="1">Whitten #5841</strain>
        <tissue evidence="1">Leaf</tissue>
    </source>
</reference>
<keyword evidence="2" id="KW-1185">Reference proteome</keyword>
<dbReference type="OrthoDB" id="1605119at2759"/>
<dbReference type="OMA" id="VHIARHT"/>
<proteinExistence type="predicted"/>
<sequence length="190" mass="21185">MAVVSSCRETFLVHSYNKRNPRLVLLRHAAPRVAASSLTRQRFPPKGTGLTLLLCANVALTRDCPSSTMEEGGDDVKSAWPLWAGLHTCYNGNYNRKQGRKAERIQKDCLSSDCSLQLENMKLESLVIADQHAVVNTYPGPVHIARHTLGIGFAQSIDQRSPIRGSVPCLVERGPFWYGWSPWRISRLGQ</sequence>
<protein>
    <submittedName>
        <fullName evidence="1">Uncharacterized protein</fullName>
    </submittedName>
</protein>
<organism evidence="1 2">
    <name type="scientific">Ceratopteris richardii</name>
    <name type="common">Triangle waterfern</name>
    <dbReference type="NCBI Taxonomy" id="49495"/>
    <lineage>
        <taxon>Eukaryota</taxon>
        <taxon>Viridiplantae</taxon>
        <taxon>Streptophyta</taxon>
        <taxon>Embryophyta</taxon>
        <taxon>Tracheophyta</taxon>
        <taxon>Polypodiopsida</taxon>
        <taxon>Polypodiidae</taxon>
        <taxon>Polypodiales</taxon>
        <taxon>Pteridineae</taxon>
        <taxon>Pteridaceae</taxon>
        <taxon>Parkerioideae</taxon>
        <taxon>Ceratopteris</taxon>
    </lineage>
</organism>